<keyword evidence="2" id="KW-0378">Hydrolase</keyword>
<dbReference type="SUPFAM" id="SSF51445">
    <property type="entry name" value="(Trans)glycosidases"/>
    <property type="match status" value="1"/>
</dbReference>
<evidence type="ECO:0000256" key="4">
    <source>
        <dbReference type="RuleBase" id="RU003690"/>
    </source>
</evidence>
<evidence type="ECO:0000256" key="2">
    <source>
        <dbReference type="ARBA" id="ARBA00022801"/>
    </source>
</evidence>
<proteinExistence type="inferred from homology"/>
<organism evidence="6 7">
    <name type="scientific">Crassostrea virginica</name>
    <name type="common">Eastern oyster</name>
    <dbReference type="NCBI Taxonomy" id="6565"/>
    <lineage>
        <taxon>Eukaryota</taxon>
        <taxon>Metazoa</taxon>
        <taxon>Spiralia</taxon>
        <taxon>Lophotrochozoa</taxon>
        <taxon>Mollusca</taxon>
        <taxon>Bivalvia</taxon>
        <taxon>Autobranchia</taxon>
        <taxon>Pteriomorphia</taxon>
        <taxon>Ostreida</taxon>
        <taxon>Ostreoidea</taxon>
        <taxon>Ostreidae</taxon>
        <taxon>Crassostrea</taxon>
    </lineage>
</organism>
<dbReference type="PANTHER" id="PTHR10353">
    <property type="entry name" value="GLYCOSYL HYDROLASE"/>
    <property type="match status" value="1"/>
</dbReference>
<evidence type="ECO:0000256" key="1">
    <source>
        <dbReference type="ARBA" id="ARBA00010838"/>
    </source>
</evidence>
<dbReference type="OrthoDB" id="65569at2759"/>
<evidence type="ECO:0000256" key="3">
    <source>
        <dbReference type="ARBA" id="ARBA00023295"/>
    </source>
</evidence>
<evidence type="ECO:0000256" key="5">
    <source>
        <dbReference type="SAM" id="SignalP"/>
    </source>
</evidence>
<dbReference type="InterPro" id="IPR001360">
    <property type="entry name" value="Glyco_hydro_1"/>
</dbReference>
<dbReference type="InterPro" id="IPR033132">
    <property type="entry name" value="GH_1_N_CS"/>
</dbReference>
<dbReference type="PANTHER" id="PTHR10353:SF36">
    <property type="entry name" value="LP05116P"/>
    <property type="match status" value="1"/>
</dbReference>
<dbReference type="KEGG" id="cvn:111132365"/>
<feature type="signal peptide" evidence="5">
    <location>
        <begin position="1"/>
        <end position="20"/>
    </location>
</feature>
<dbReference type="RefSeq" id="XP_022335877.1">
    <property type="nucleotide sequence ID" value="XM_022480169.1"/>
</dbReference>
<evidence type="ECO:0000313" key="6">
    <source>
        <dbReference type="Proteomes" id="UP000694844"/>
    </source>
</evidence>
<dbReference type="FunFam" id="3.20.20.80:FF:000266">
    <property type="entry name" value="Lactase-like a"/>
    <property type="match status" value="1"/>
</dbReference>
<dbReference type="GO" id="GO:0008422">
    <property type="term" value="F:beta-glucosidase activity"/>
    <property type="evidence" value="ECO:0007669"/>
    <property type="project" value="TreeGrafter"/>
</dbReference>
<reference evidence="7" key="1">
    <citation type="submission" date="2025-08" db="UniProtKB">
        <authorList>
            <consortium name="RefSeq"/>
        </authorList>
    </citation>
    <scope>IDENTIFICATION</scope>
    <source>
        <tissue evidence="7">Whole sample</tissue>
    </source>
</reference>
<dbReference type="Gene3D" id="3.20.20.80">
    <property type="entry name" value="Glycosidases"/>
    <property type="match status" value="1"/>
</dbReference>
<gene>
    <name evidence="7" type="primary">LOC111132365</name>
</gene>
<evidence type="ECO:0000313" key="7">
    <source>
        <dbReference type="RefSeq" id="XP_022335877.1"/>
    </source>
</evidence>
<dbReference type="AlphaFoldDB" id="A0A8B8E5K7"/>
<dbReference type="InterPro" id="IPR017853">
    <property type="entry name" value="GH"/>
</dbReference>
<comment type="similarity">
    <text evidence="1 4">Belongs to the glycosyl hydrolase 1 family.</text>
</comment>
<dbReference type="Proteomes" id="UP000694844">
    <property type="component" value="Chromosome 5"/>
</dbReference>
<sequence>MLLVVTGIGLLLPLQCLISAQRLSDDQILYGQFPDGFIWSAATAAYQVEGAWNEDGRGPSIWDTFSHVKGNIENDDTGDVTCDSYHNYHQDIELLKELGVSHYRFSISWSRIYPLGTSEMLNPRGVEYYHRLIDALVANGIKPMVTLYHWDLPQALEDEGGWLNESVVQHYQNFADLCFREYGDKVKIWITFNEPWIIAWKGYGTGEFAPGRQDGPGTYPYIAAHNILKAHAKAYRTYQNSYSRAQNGMITFLIIEKMLFRI</sequence>
<keyword evidence="3" id="KW-0326">Glycosidase</keyword>
<dbReference type="GeneID" id="111132365"/>
<keyword evidence="6" id="KW-1185">Reference proteome</keyword>
<accession>A0A8B8E5K7</accession>
<feature type="chain" id="PRO_5034335759" evidence="5">
    <location>
        <begin position="21"/>
        <end position="262"/>
    </location>
</feature>
<name>A0A8B8E5K7_CRAVI</name>
<keyword evidence="5" id="KW-0732">Signal</keyword>
<protein>
    <submittedName>
        <fullName evidence="7">Lactase-phlorizin hydrolase-like</fullName>
    </submittedName>
</protein>
<dbReference type="PROSITE" id="PS00653">
    <property type="entry name" value="GLYCOSYL_HYDROL_F1_2"/>
    <property type="match status" value="1"/>
</dbReference>
<dbReference type="GO" id="GO:0005975">
    <property type="term" value="P:carbohydrate metabolic process"/>
    <property type="evidence" value="ECO:0007669"/>
    <property type="project" value="InterPro"/>
</dbReference>
<dbReference type="Pfam" id="PF00232">
    <property type="entry name" value="Glyco_hydro_1"/>
    <property type="match status" value="1"/>
</dbReference>